<dbReference type="Pfam" id="PF16925">
    <property type="entry name" value="TetR_C_13"/>
    <property type="match status" value="1"/>
</dbReference>
<feature type="domain" description="HTH tetR-type" evidence="5">
    <location>
        <begin position="8"/>
        <end position="68"/>
    </location>
</feature>
<reference evidence="7" key="1">
    <citation type="journal article" date="2019" name="Int. J. Syst. Evol. Microbiol.">
        <title>The Global Catalogue of Microorganisms (GCM) 10K type strain sequencing project: providing services to taxonomists for standard genome sequencing and annotation.</title>
        <authorList>
            <consortium name="The Broad Institute Genomics Platform"/>
            <consortium name="The Broad Institute Genome Sequencing Center for Infectious Disease"/>
            <person name="Wu L."/>
            <person name="Ma J."/>
        </authorList>
    </citation>
    <scope>NUCLEOTIDE SEQUENCE [LARGE SCALE GENOMIC DNA]</scope>
    <source>
        <strain evidence="7">JCM 3369</strain>
    </source>
</reference>
<name>A0ABW4JUE3_9HYPH</name>
<dbReference type="EMBL" id="JBHUFA010000002">
    <property type="protein sequence ID" value="MFD1695757.1"/>
    <property type="molecule type" value="Genomic_DNA"/>
</dbReference>
<dbReference type="SUPFAM" id="SSF48498">
    <property type="entry name" value="Tetracyclin repressor-like, C-terminal domain"/>
    <property type="match status" value="1"/>
</dbReference>
<keyword evidence="7" id="KW-1185">Reference proteome</keyword>
<evidence type="ECO:0000313" key="6">
    <source>
        <dbReference type="EMBL" id="MFD1695757.1"/>
    </source>
</evidence>
<dbReference type="RefSeq" id="WP_149893734.1">
    <property type="nucleotide sequence ID" value="NZ_JBHUFA010000002.1"/>
</dbReference>
<accession>A0ABW4JUE3</accession>
<comment type="caution">
    <text evidence="6">The sequence shown here is derived from an EMBL/GenBank/DDBJ whole genome shotgun (WGS) entry which is preliminary data.</text>
</comment>
<dbReference type="InterPro" id="IPR011075">
    <property type="entry name" value="TetR_C"/>
</dbReference>
<gene>
    <name evidence="6" type="ORF">ACFSC7_09555</name>
</gene>
<proteinExistence type="predicted"/>
<evidence type="ECO:0000256" key="4">
    <source>
        <dbReference type="PROSITE-ProRule" id="PRU00335"/>
    </source>
</evidence>
<evidence type="ECO:0000256" key="1">
    <source>
        <dbReference type="ARBA" id="ARBA00023015"/>
    </source>
</evidence>
<dbReference type="SUPFAM" id="SSF46689">
    <property type="entry name" value="Homeodomain-like"/>
    <property type="match status" value="1"/>
</dbReference>
<keyword evidence="2 4" id="KW-0238">DNA-binding</keyword>
<keyword evidence="3" id="KW-0804">Transcription</keyword>
<dbReference type="PRINTS" id="PR00455">
    <property type="entry name" value="HTHTETR"/>
</dbReference>
<evidence type="ECO:0000313" key="7">
    <source>
        <dbReference type="Proteomes" id="UP001597327"/>
    </source>
</evidence>
<evidence type="ECO:0000259" key="5">
    <source>
        <dbReference type="PROSITE" id="PS50977"/>
    </source>
</evidence>
<evidence type="ECO:0000256" key="3">
    <source>
        <dbReference type="ARBA" id="ARBA00023163"/>
    </source>
</evidence>
<dbReference type="InterPro" id="IPR001647">
    <property type="entry name" value="HTH_TetR"/>
</dbReference>
<feature type="DNA-binding region" description="H-T-H motif" evidence="4">
    <location>
        <begin position="31"/>
        <end position="50"/>
    </location>
</feature>
<dbReference type="PANTHER" id="PTHR47506:SF1">
    <property type="entry name" value="HTH-TYPE TRANSCRIPTIONAL REGULATOR YJDC"/>
    <property type="match status" value="1"/>
</dbReference>
<dbReference type="Proteomes" id="UP001597327">
    <property type="component" value="Unassembled WGS sequence"/>
</dbReference>
<dbReference type="Gene3D" id="1.10.10.60">
    <property type="entry name" value="Homeodomain-like"/>
    <property type="match status" value="1"/>
</dbReference>
<dbReference type="PANTHER" id="PTHR47506">
    <property type="entry name" value="TRANSCRIPTIONAL REGULATORY PROTEIN"/>
    <property type="match status" value="1"/>
</dbReference>
<dbReference type="Pfam" id="PF00440">
    <property type="entry name" value="TetR_N"/>
    <property type="match status" value="1"/>
</dbReference>
<dbReference type="InterPro" id="IPR036271">
    <property type="entry name" value="Tet_transcr_reg_TetR-rel_C_sf"/>
</dbReference>
<sequence length="205" mass="22408">MPRGRPRKIEPEDALKAAMRCFWSKGYEATSMSDLVAATGMAKPGIYANFGDKEQLYQRALGHYVEELYHPIVEELATPGTSLRQDLRQALEKILHSIKGSGLPMGCFVLNSTFECREGAPAIGQRLQELNMERRDAFLRRLLRARDEGDLPASADPEPLANYFAGQSAALSVMAQSGLPLKDLEAMIEVSLTVLPAGSGETGNP</sequence>
<dbReference type="PROSITE" id="PS50977">
    <property type="entry name" value="HTH_TETR_2"/>
    <property type="match status" value="1"/>
</dbReference>
<keyword evidence="1" id="KW-0805">Transcription regulation</keyword>
<protein>
    <submittedName>
        <fullName evidence="6">TetR/AcrR family transcriptional regulator</fullName>
    </submittedName>
</protein>
<organism evidence="6 7">
    <name type="scientific">Roseibium aestuarii</name>
    <dbReference type="NCBI Taxonomy" id="2600299"/>
    <lineage>
        <taxon>Bacteria</taxon>
        <taxon>Pseudomonadati</taxon>
        <taxon>Pseudomonadota</taxon>
        <taxon>Alphaproteobacteria</taxon>
        <taxon>Hyphomicrobiales</taxon>
        <taxon>Stappiaceae</taxon>
        <taxon>Roseibium</taxon>
    </lineage>
</organism>
<evidence type="ECO:0000256" key="2">
    <source>
        <dbReference type="ARBA" id="ARBA00023125"/>
    </source>
</evidence>
<dbReference type="InterPro" id="IPR009057">
    <property type="entry name" value="Homeodomain-like_sf"/>
</dbReference>
<dbReference type="Gene3D" id="1.10.357.10">
    <property type="entry name" value="Tetracycline Repressor, domain 2"/>
    <property type="match status" value="1"/>
</dbReference>